<name>A0A3M2VYZ7_PSESI</name>
<evidence type="ECO:0000313" key="2">
    <source>
        <dbReference type="Proteomes" id="UP000280292"/>
    </source>
</evidence>
<reference evidence="1 2" key="1">
    <citation type="submission" date="2018-08" db="EMBL/GenBank/DDBJ databases">
        <title>Recombination of ecologically and evolutionarily significant loci maintains genetic cohesion in the Pseudomonas syringae species complex.</title>
        <authorList>
            <person name="Dillon M."/>
            <person name="Thakur S."/>
            <person name="Almeida R.N.D."/>
            <person name="Weir B.S."/>
            <person name="Guttman D.S."/>
        </authorList>
    </citation>
    <scope>NUCLEOTIDE SEQUENCE [LARGE SCALE GENOMIC DNA]</scope>
    <source>
        <strain evidence="1 2">ICMP 3883</strain>
    </source>
</reference>
<comment type="caution">
    <text evidence="1">The sequence shown here is derived from an EMBL/GenBank/DDBJ whole genome shotgun (WGS) entry which is preliminary data.</text>
</comment>
<gene>
    <name evidence="1" type="ORF">ALQ95_01814</name>
</gene>
<dbReference type="Proteomes" id="UP000280292">
    <property type="component" value="Unassembled WGS sequence"/>
</dbReference>
<dbReference type="EMBL" id="RBNR01000135">
    <property type="protein sequence ID" value="RML44497.1"/>
    <property type="molecule type" value="Genomic_DNA"/>
</dbReference>
<proteinExistence type="predicted"/>
<accession>A0A3M2VYZ7</accession>
<evidence type="ECO:0000313" key="1">
    <source>
        <dbReference type="EMBL" id="RML44497.1"/>
    </source>
</evidence>
<organism evidence="1 2">
    <name type="scientific">Pseudomonas syringae pv. ribicola</name>
    <dbReference type="NCBI Taxonomy" id="55398"/>
    <lineage>
        <taxon>Bacteria</taxon>
        <taxon>Pseudomonadati</taxon>
        <taxon>Pseudomonadota</taxon>
        <taxon>Gammaproteobacteria</taxon>
        <taxon>Pseudomonadales</taxon>
        <taxon>Pseudomonadaceae</taxon>
        <taxon>Pseudomonas</taxon>
    </lineage>
</organism>
<dbReference type="AlphaFoldDB" id="A0A3M2VYZ7"/>
<protein>
    <submittedName>
        <fullName evidence="1">Uncharacterized protein</fullName>
    </submittedName>
</protein>
<sequence length="58" mass="6286">MTSMKTTESEDVKVAARAKLKKIQQSAAYKSFFNDAAIEAFSRVEATAFAGRPLSSKA</sequence>